<keyword evidence="2" id="KW-1185">Reference proteome</keyword>
<sequence>MRSSIYKRRARADHLRVSIRDDVIQDPAEDSASDSEDDGGLDSPSPTSPNFPDGTTTTTSTPIPPSSTQITSTVTSIAISPDSTQLESTPISFSTAQRTSTATSLPATQTDSTTVDTSQNDSTQAQVSDGGNDMPGMSKDGAIAFGAVGGAVIVAALIFIVWKFGMRRRNRTGSGNSLFSRFGPSGFRKMEDPRQRETVDYGPPGRAQTDTMDRLMAAAYAAEDGNASQYGVYAEEKRQPDASAYAPQISEPVVAMRGSNTFGPRASANSNGQTNSLYVNQLMSGYYKGAGADGLSVPANARMPPPAAPSVAGQTEVTNTTESTWRTWGWPQQKKPKETWVDKCIRRGGLK</sequence>
<accession>A0ACC0D3X5</accession>
<name>A0ACC0D3X5_9PEZI</name>
<dbReference type="EMBL" id="MU394308">
    <property type="protein sequence ID" value="KAI6087448.1"/>
    <property type="molecule type" value="Genomic_DNA"/>
</dbReference>
<evidence type="ECO:0000313" key="2">
    <source>
        <dbReference type="Proteomes" id="UP001497680"/>
    </source>
</evidence>
<proteinExistence type="predicted"/>
<evidence type="ECO:0000313" key="1">
    <source>
        <dbReference type="EMBL" id="KAI6087448.1"/>
    </source>
</evidence>
<gene>
    <name evidence="1" type="ORF">F4821DRAFT_236505</name>
</gene>
<comment type="caution">
    <text evidence="1">The sequence shown here is derived from an EMBL/GenBank/DDBJ whole genome shotgun (WGS) entry which is preliminary data.</text>
</comment>
<organism evidence="1 2">
    <name type="scientific">Hypoxylon rubiginosum</name>
    <dbReference type="NCBI Taxonomy" id="110542"/>
    <lineage>
        <taxon>Eukaryota</taxon>
        <taxon>Fungi</taxon>
        <taxon>Dikarya</taxon>
        <taxon>Ascomycota</taxon>
        <taxon>Pezizomycotina</taxon>
        <taxon>Sordariomycetes</taxon>
        <taxon>Xylariomycetidae</taxon>
        <taxon>Xylariales</taxon>
        <taxon>Hypoxylaceae</taxon>
        <taxon>Hypoxylon</taxon>
    </lineage>
</organism>
<dbReference type="Proteomes" id="UP001497680">
    <property type="component" value="Unassembled WGS sequence"/>
</dbReference>
<reference evidence="1 2" key="1">
    <citation type="journal article" date="2022" name="New Phytol.">
        <title>Ecological generalism drives hyperdiversity of secondary metabolite gene clusters in xylarialean endophytes.</title>
        <authorList>
            <person name="Franco M.E.E."/>
            <person name="Wisecaver J.H."/>
            <person name="Arnold A.E."/>
            <person name="Ju Y.M."/>
            <person name="Slot J.C."/>
            <person name="Ahrendt S."/>
            <person name="Moore L.P."/>
            <person name="Eastman K.E."/>
            <person name="Scott K."/>
            <person name="Konkel Z."/>
            <person name="Mondo S.J."/>
            <person name="Kuo A."/>
            <person name="Hayes R.D."/>
            <person name="Haridas S."/>
            <person name="Andreopoulos B."/>
            <person name="Riley R."/>
            <person name="LaButti K."/>
            <person name="Pangilinan J."/>
            <person name="Lipzen A."/>
            <person name="Amirebrahimi M."/>
            <person name="Yan J."/>
            <person name="Adam C."/>
            <person name="Keymanesh K."/>
            <person name="Ng V."/>
            <person name="Louie K."/>
            <person name="Northen T."/>
            <person name="Drula E."/>
            <person name="Henrissat B."/>
            <person name="Hsieh H.M."/>
            <person name="Youens-Clark K."/>
            <person name="Lutzoni F."/>
            <person name="Miadlikowska J."/>
            <person name="Eastwood D.C."/>
            <person name="Hamelin R.C."/>
            <person name="Grigoriev I.V."/>
            <person name="U'Ren J.M."/>
        </authorList>
    </citation>
    <scope>NUCLEOTIDE SEQUENCE [LARGE SCALE GENOMIC DNA]</scope>
    <source>
        <strain evidence="1 2">ER1909</strain>
    </source>
</reference>
<protein>
    <submittedName>
        <fullName evidence="1">Uncharacterized protein</fullName>
    </submittedName>
</protein>